<dbReference type="PANTHER" id="PTHR30244:SF41">
    <property type="entry name" value="UDP-4-AMINO-4-DEOXY-L-ARABINOSE--OXOGLUTARATE AMINOTRANSFERASE"/>
    <property type="match status" value="1"/>
</dbReference>
<evidence type="ECO:0000256" key="1">
    <source>
        <dbReference type="ARBA" id="ARBA00022898"/>
    </source>
</evidence>
<keyword evidence="3" id="KW-0032">Aminotransferase</keyword>
<gene>
    <name evidence="3" type="primary">arnB</name>
    <name evidence="3" type="ORF">SNR37_000404</name>
</gene>
<keyword evidence="1 2" id="KW-0663">Pyridoxal phosphate</keyword>
<name>A0ABU7G6P1_9ALTE</name>
<organism evidence="3 4">
    <name type="scientific">Agarivorans aestuarii</name>
    <dbReference type="NCBI Taxonomy" id="1563703"/>
    <lineage>
        <taxon>Bacteria</taxon>
        <taxon>Pseudomonadati</taxon>
        <taxon>Pseudomonadota</taxon>
        <taxon>Gammaproteobacteria</taxon>
        <taxon>Alteromonadales</taxon>
        <taxon>Alteromonadaceae</taxon>
        <taxon>Agarivorans</taxon>
    </lineage>
</organism>
<evidence type="ECO:0000313" key="4">
    <source>
        <dbReference type="Proteomes" id="UP001310248"/>
    </source>
</evidence>
<dbReference type="InterPro" id="IPR015422">
    <property type="entry name" value="PyrdxlP-dep_Trfase_small"/>
</dbReference>
<dbReference type="EC" id="2.6.1.87" evidence="3"/>
<evidence type="ECO:0000256" key="2">
    <source>
        <dbReference type="RuleBase" id="RU004508"/>
    </source>
</evidence>
<dbReference type="PIRSF" id="PIRSF000390">
    <property type="entry name" value="PLP_StrS"/>
    <property type="match status" value="1"/>
</dbReference>
<dbReference type="Pfam" id="PF01041">
    <property type="entry name" value="DegT_DnrJ_EryC1"/>
    <property type="match status" value="1"/>
</dbReference>
<dbReference type="EMBL" id="JAYDYW010000011">
    <property type="protein sequence ID" value="MEE1675082.1"/>
    <property type="molecule type" value="Genomic_DNA"/>
</dbReference>
<keyword evidence="3" id="KW-0808">Transferase</keyword>
<dbReference type="InterPro" id="IPR000653">
    <property type="entry name" value="DegT/StrS_aminotransferase"/>
</dbReference>
<accession>A0ABU7G6P1</accession>
<dbReference type="InterPro" id="IPR015421">
    <property type="entry name" value="PyrdxlP-dep_Trfase_major"/>
</dbReference>
<sequence length="391" mass="42818">MEQTFLPLSRPAIEQQEIDAVVEVLKSGWITTGPKNAELEDAIKAYTGAEHAVALSSATAGLHLTLVALGIGPGDEVITPSMTWVSTVNLITLMGAKPVFVDVDADTLMTSAERIEALISDKTKLIIPVHYAGAPLDLDAIYAVAEQYNIPVVEDAAHAIGCEYKGRPIGQTGHCIFSLHAIKNVTTAEGGIFTTNDAKLAERIRRLKFHGLGVDAFDRETQGRAPQAEVIEPGYKYNMPDICAVLGLGQMQRLESITRQRQDLVAHYRELLSDVAGITPMSVPSYTHKHCWHLMIIRVEPSICGFDRDQLIGLLKQQGIGAGIHFKACHSQKYYRENYATRFGDINPDLSNTEFNSQRICSLPLFPGMQLSDVERVVTAIKQNIGSSHEA</sequence>
<dbReference type="CDD" id="cd00616">
    <property type="entry name" value="AHBA_syn"/>
    <property type="match status" value="1"/>
</dbReference>
<protein>
    <submittedName>
        <fullName evidence="3">UDP-4-amino-4-deoxy-L-arabinose aminotransferase</fullName>
        <ecNumber evidence="3">2.6.1.87</ecNumber>
    </submittedName>
</protein>
<evidence type="ECO:0000313" key="3">
    <source>
        <dbReference type="EMBL" id="MEE1675082.1"/>
    </source>
</evidence>
<comment type="similarity">
    <text evidence="2">Belongs to the DegT/DnrJ/EryC1 family.</text>
</comment>
<dbReference type="Proteomes" id="UP001310248">
    <property type="component" value="Unassembled WGS sequence"/>
</dbReference>
<dbReference type="GO" id="GO:0099620">
    <property type="term" value="F:UDP-4-amino-4-deoxy-L-arabinose aminotransferase"/>
    <property type="evidence" value="ECO:0007669"/>
    <property type="project" value="UniProtKB-EC"/>
</dbReference>
<dbReference type="NCBIfam" id="NF008658">
    <property type="entry name" value="PRK11658.1"/>
    <property type="match status" value="1"/>
</dbReference>
<reference evidence="4" key="1">
    <citation type="submission" date="2023-07" db="EMBL/GenBank/DDBJ databases">
        <title>Draft genome sequence of Agarivorans aestuarii strain ZMCS4, a CAZymes producing bacteria isolated from the marine brown algae Clodostephus spongiosus.</title>
        <authorList>
            <person name="Lorente B."/>
            <person name="Cabral C."/>
            <person name="Frias J."/>
            <person name="Faria J."/>
            <person name="Toubarro D."/>
        </authorList>
    </citation>
    <scope>NUCLEOTIDE SEQUENCE [LARGE SCALE GENOMIC DNA]</scope>
    <source>
        <strain evidence="4">ZMCS4</strain>
    </source>
</reference>
<dbReference type="Gene3D" id="3.90.1150.10">
    <property type="entry name" value="Aspartate Aminotransferase, domain 1"/>
    <property type="match status" value="1"/>
</dbReference>
<dbReference type="PANTHER" id="PTHR30244">
    <property type="entry name" value="TRANSAMINASE"/>
    <property type="match status" value="1"/>
</dbReference>
<proteinExistence type="inferred from homology"/>
<dbReference type="Gene3D" id="3.40.640.10">
    <property type="entry name" value="Type I PLP-dependent aspartate aminotransferase-like (Major domain)"/>
    <property type="match status" value="1"/>
</dbReference>
<comment type="caution">
    <text evidence="3">The sequence shown here is derived from an EMBL/GenBank/DDBJ whole genome shotgun (WGS) entry which is preliminary data.</text>
</comment>
<dbReference type="RefSeq" id="WP_329776062.1">
    <property type="nucleotide sequence ID" value="NZ_JAYDYW010000011.1"/>
</dbReference>
<dbReference type="SUPFAM" id="SSF53383">
    <property type="entry name" value="PLP-dependent transferases"/>
    <property type="match status" value="1"/>
</dbReference>
<dbReference type="InterPro" id="IPR015424">
    <property type="entry name" value="PyrdxlP-dep_Trfase"/>
</dbReference>
<keyword evidence="4" id="KW-1185">Reference proteome</keyword>